<dbReference type="InterPro" id="IPR005158">
    <property type="entry name" value="BTAD"/>
</dbReference>
<keyword evidence="1" id="KW-0902">Two-component regulatory system</keyword>
<dbReference type="EMBL" id="BJON01000013">
    <property type="protein sequence ID" value="GED69759.1"/>
    <property type="molecule type" value="Genomic_DNA"/>
</dbReference>
<comment type="caution">
    <text evidence="4">The sequence shown here is derived from an EMBL/GenBank/DDBJ whole genome shotgun (WGS) entry which is preliminary data.</text>
</comment>
<gene>
    <name evidence="4" type="ORF">BRE01_34610</name>
</gene>
<proteinExistence type="predicted"/>
<dbReference type="InterPro" id="IPR036388">
    <property type="entry name" value="WH-like_DNA-bd_sf"/>
</dbReference>
<feature type="modified residue" description="4-aspartylphosphate" evidence="2">
    <location>
        <position position="54"/>
    </location>
</feature>
<dbReference type="InterPro" id="IPR001789">
    <property type="entry name" value="Sig_transdc_resp-reg_receiver"/>
</dbReference>
<dbReference type="InterPro" id="IPR011990">
    <property type="entry name" value="TPR-like_helical_dom_sf"/>
</dbReference>
<dbReference type="SMART" id="SM01043">
    <property type="entry name" value="BTAD"/>
    <property type="match status" value="1"/>
</dbReference>
<keyword evidence="2" id="KW-0597">Phosphoprotein</keyword>
<evidence type="ECO:0000313" key="5">
    <source>
        <dbReference type="Proteomes" id="UP000319578"/>
    </source>
</evidence>
<evidence type="ECO:0000259" key="3">
    <source>
        <dbReference type="PROSITE" id="PS50110"/>
    </source>
</evidence>
<organism evidence="4 5">
    <name type="scientific">Brevibacillus reuszeri</name>
    <dbReference type="NCBI Taxonomy" id="54915"/>
    <lineage>
        <taxon>Bacteria</taxon>
        <taxon>Bacillati</taxon>
        <taxon>Bacillota</taxon>
        <taxon>Bacilli</taxon>
        <taxon>Bacillales</taxon>
        <taxon>Paenibacillaceae</taxon>
        <taxon>Brevibacillus</taxon>
    </lineage>
</organism>
<dbReference type="SMART" id="SM00448">
    <property type="entry name" value="REC"/>
    <property type="match status" value="1"/>
</dbReference>
<evidence type="ECO:0000256" key="1">
    <source>
        <dbReference type="ARBA" id="ARBA00023012"/>
    </source>
</evidence>
<dbReference type="Gene3D" id="3.40.50.2300">
    <property type="match status" value="1"/>
</dbReference>
<name>A0ABQ0TQI4_9BACL</name>
<keyword evidence="5" id="KW-1185">Reference proteome</keyword>
<dbReference type="Pfam" id="PF00072">
    <property type="entry name" value="Response_reg"/>
    <property type="match status" value="1"/>
</dbReference>
<dbReference type="SUPFAM" id="SSF52172">
    <property type="entry name" value="CheY-like"/>
    <property type="match status" value="1"/>
</dbReference>
<dbReference type="InterPro" id="IPR011006">
    <property type="entry name" value="CheY-like_superfamily"/>
</dbReference>
<accession>A0ABQ0TQI4</accession>
<dbReference type="PROSITE" id="PS50110">
    <property type="entry name" value="RESPONSE_REGULATORY"/>
    <property type="match status" value="1"/>
</dbReference>
<dbReference type="Gene3D" id="1.10.10.10">
    <property type="entry name" value="Winged helix-like DNA-binding domain superfamily/Winged helix DNA-binding domain"/>
    <property type="match status" value="1"/>
</dbReference>
<feature type="domain" description="Response regulatory" evidence="3">
    <location>
        <begin position="3"/>
        <end position="117"/>
    </location>
</feature>
<dbReference type="Gene3D" id="1.25.40.10">
    <property type="entry name" value="Tetratricopeptide repeat domain"/>
    <property type="match status" value="1"/>
</dbReference>
<reference evidence="4 5" key="1">
    <citation type="submission" date="2019-06" db="EMBL/GenBank/DDBJ databases">
        <title>Whole genome shotgun sequence of Brevibacillus reuszeri NBRC 15719.</title>
        <authorList>
            <person name="Hosoyama A."/>
            <person name="Uohara A."/>
            <person name="Ohji S."/>
            <person name="Ichikawa N."/>
        </authorList>
    </citation>
    <scope>NUCLEOTIDE SEQUENCE [LARGE SCALE GENOMIC DNA]</scope>
    <source>
        <strain evidence="4 5">NBRC 15719</strain>
    </source>
</reference>
<dbReference type="PANTHER" id="PTHR35807">
    <property type="entry name" value="TRANSCRIPTIONAL REGULATOR REDD-RELATED"/>
    <property type="match status" value="1"/>
</dbReference>
<protein>
    <recommendedName>
        <fullName evidence="3">Response regulatory domain-containing protein</fullName>
    </recommendedName>
</protein>
<evidence type="ECO:0000256" key="2">
    <source>
        <dbReference type="PROSITE-ProRule" id="PRU00169"/>
    </source>
</evidence>
<dbReference type="SUPFAM" id="SSF48452">
    <property type="entry name" value="TPR-like"/>
    <property type="match status" value="1"/>
</dbReference>
<dbReference type="Pfam" id="PF03704">
    <property type="entry name" value="BTAD"/>
    <property type="match status" value="1"/>
</dbReference>
<sequence length="367" mass="42568">MLRAIIVDDEELSVKRLKKILSDSSMIDLKEAFQNPLDAFEYVKENKIDIAFLDISMPEINGMKLSSLLREHNAAVDIVFVTGFDEYAVQAFDMNALDYLMKPVSATRMSKTLDKIRTKHRFTAASPTLAVHLFNGLKICWNDQEKQPIKLRSPKTEELFAFLMYKGTVSREEVIDMLWRELGHEKALKNLNSNLYYIRKAIGASEAGDYIQAGRSEIGIDRDLVYCDLYEFEQVMKQIRLEPDKNESLIERVEALYTGAFLSGKAYEWASEKARRLEQDYISMLELAARFQLKQNQLNKSLHYFLEILKVDGLREDISHEIILIYIELGRKNDAIRQYRLLEETLQHELGTQPDPYIQNVMMSLTK</sequence>
<dbReference type="InterPro" id="IPR051677">
    <property type="entry name" value="AfsR-DnrI-RedD_regulator"/>
</dbReference>
<evidence type="ECO:0000313" key="4">
    <source>
        <dbReference type="EMBL" id="GED69759.1"/>
    </source>
</evidence>
<dbReference type="Proteomes" id="UP000319578">
    <property type="component" value="Unassembled WGS sequence"/>
</dbReference>